<dbReference type="Gene3D" id="3.60.10.10">
    <property type="entry name" value="Endonuclease/exonuclease/phosphatase"/>
    <property type="match status" value="1"/>
</dbReference>
<dbReference type="Proteomes" id="UP000807342">
    <property type="component" value="Unassembled WGS sequence"/>
</dbReference>
<feature type="region of interest" description="Disordered" evidence="5">
    <location>
        <begin position="488"/>
        <end position="510"/>
    </location>
</feature>
<dbReference type="OrthoDB" id="7862313at2759"/>
<evidence type="ECO:0000259" key="6">
    <source>
        <dbReference type="SMART" id="SM00128"/>
    </source>
</evidence>
<comment type="caution">
    <text evidence="8">The sequence shown here is derived from an EMBL/GenBank/DDBJ whole genome shotgun (WGS) entry which is preliminary data.</text>
</comment>
<dbReference type="GO" id="GO:0046856">
    <property type="term" value="P:phosphatidylinositol dephosphorylation"/>
    <property type="evidence" value="ECO:0007669"/>
    <property type="project" value="InterPro"/>
</dbReference>
<dbReference type="InterPro" id="IPR046985">
    <property type="entry name" value="IP5"/>
</dbReference>
<dbReference type="SMART" id="SM00324">
    <property type="entry name" value="RhoGAP"/>
    <property type="match status" value="1"/>
</dbReference>
<dbReference type="InterPro" id="IPR000198">
    <property type="entry name" value="RhoGAP_dom"/>
</dbReference>
<evidence type="ECO:0000256" key="1">
    <source>
        <dbReference type="ARBA" id="ARBA00004146"/>
    </source>
</evidence>
<feature type="compositionally biased region" description="Acidic residues" evidence="5">
    <location>
        <begin position="495"/>
        <end position="506"/>
    </location>
</feature>
<dbReference type="PANTHER" id="PTHR11200">
    <property type="entry name" value="INOSITOL 5-PHOSPHATASE"/>
    <property type="match status" value="1"/>
</dbReference>
<dbReference type="InterPro" id="IPR013783">
    <property type="entry name" value="Ig-like_fold"/>
</dbReference>
<accession>A0A9P5XKZ2</accession>
<reference evidence="8" key="1">
    <citation type="submission" date="2020-11" db="EMBL/GenBank/DDBJ databases">
        <authorList>
            <consortium name="DOE Joint Genome Institute"/>
            <person name="Ahrendt S."/>
            <person name="Riley R."/>
            <person name="Andreopoulos W."/>
            <person name="Labutti K."/>
            <person name="Pangilinan J."/>
            <person name="Ruiz-Duenas F.J."/>
            <person name="Barrasa J.M."/>
            <person name="Sanchez-Garcia M."/>
            <person name="Camarero S."/>
            <person name="Miyauchi S."/>
            <person name="Serrano A."/>
            <person name="Linde D."/>
            <person name="Babiker R."/>
            <person name="Drula E."/>
            <person name="Ayuso-Fernandez I."/>
            <person name="Pacheco R."/>
            <person name="Padilla G."/>
            <person name="Ferreira P."/>
            <person name="Barriuso J."/>
            <person name="Kellner H."/>
            <person name="Castanera R."/>
            <person name="Alfaro M."/>
            <person name="Ramirez L."/>
            <person name="Pisabarro A.G."/>
            <person name="Kuo A."/>
            <person name="Tritt A."/>
            <person name="Lipzen A."/>
            <person name="He G."/>
            <person name="Yan M."/>
            <person name="Ng V."/>
            <person name="Cullen D."/>
            <person name="Martin F."/>
            <person name="Rosso M.-N."/>
            <person name="Henrissat B."/>
            <person name="Hibbett D."/>
            <person name="Martinez A.T."/>
            <person name="Grigoriev I.V."/>
        </authorList>
    </citation>
    <scope>NUCLEOTIDE SEQUENCE</scope>
    <source>
        <strain evidence="8">MF-IS2</strain>
    </source>
</reference>
<dbReference type="PANTHER" id="PTHR11200:SF300">
    <property type="entry name" value="TYPE II INOSITOL 1,4,5-TRISPHOSPHATE 5-PHOSPHATASE"/>
    <property type="match status" value="1"/>
</dbReference>
<organism evidence="8 9">
    <name type="scientific">Macrolepiota fuliginosa MF-IS2</name>
    <dbReference type="NCBI Taxonomy" id="1400762"/>
    <lineage>
        <taxon>Eukaryota</taxon>
        <taxon>Fungi</taxon>
        <taxon>Dikarya</taxon>
        <taxon>Basidiomycota</taxon>
        <taxon>Agaricomycotina</taxon>
        <taxon>Agaricomycetes</taxon>
        <taxon>Agaricomycetidae</taxon>
        <taxon>Agaricales</taxon>
        <taxon>Agaricineae</taxon>
        <taxon>Agaricaceae</taxon>
        <taxon>Macrolepiota</taxon>
    </lineage>
</organism>
<keyword evidence="9" id="KW-1185">Reference proteome</keyword>
<proteinExistence type="predicted"/>
<dbReference type="InterPro" id="IPR036691">
    <property type="entry name" value="Endo/exonu/phosph_ase_sf"/>
</dbReference>
<feature type="domain" description="Inositol polyphosphate-related phosphatase" evidence="6">
    <location>
        <begin position="253"/>
        <end position="653"/>
    </location>
</feature>
<dbReference type="Pfam" id="PF22669">
    <property type="entry name" value="Exo_endo_phos2"/>
    <property type="match status" value="1"/>
</dbReference>
<evidence type="ECO:0000313" key="8">
    <source>
        <dbReference type="EMBL" id="KAF9453377.1"/>
    </source>
</evidence>
<evidence type="ECO:0000256" key="5">
    <source>
        <dbReference type="SAM" id="MobiDB-lite"/>
    </source>
</evidence>
<evidence type="ECO:0000313" key="9">
    <source>
        <dbReference type="Proteomes" id="UP000807342"/>
    </source>
</evidence>
<evidence type="ECO:0000256" key="3">
    <source>
        <dbReference type="ARBA" id="ARBA00022753"/>
    </source>
</evidence>
<feature type="compositionally biased region" description="Polar residues" evidence="5">
    <location>
        <begin position="325"/>
        <end position="334"/>
    </location>
</feature>
<dbReference type="SUPFAM" id="SSF56219">
    <property type="entry name" value="DNase I-like"/>
    <property type="match status" value="1"/>
</dbReference>
<feature type="domain" description="Rho-GAP" evidence="7">
    <location>
        <begin position="825"/>
        <end position="994"/>
    </location>
</feature>
<keyword evidence="3" id="KW-0967">Endosome</keyword>
<dbReference type="InterPro" id="IPR000300">
    <property type="entry name" value="IPPc"/>
</dbReference>
<dbReference type="InterPro" id="IPR008936">
    <property type="entry name" value="Rho_GTPase_activation_prot"/>
</dbReference>
<dbReference type="SUPFAM" id="SSF48350">
    <property type="entry name" value="GTPase activation domain, GAP"/>
    <property type="match status" value="1"/>
</dbReference>
<protein>
    <submittedName>
        <fullName evidence="8">DNase I-like protein</fullName>
    </submittedName>
</protein>
<comment type="subcellular location">
    <subcellularLocation>
        <location evidence="2">Cytoplasmic vesicle</location>
        <location evidence="2">Phagosome membrane</location>
    </subcellularLocation>
    <subcellularLocation>
        <location evidence="1">Early endosome membrane</location>
    </subcellularLocation>
</comment>
<feature type="region of interest" description="Disordered" evidence="5">
    <location>
        <begin position="293"/>
        <end position="334"/>
    </location>
</feature>
<name>A0A9P5XKZ2_9AGAR</name>
<sequence>MSSFYNSISSSLRSTEDVLVAVDALVVPNSSTNTPPSPEASENWHDRRVLAVVSHKDEWALAEEGALFVYKLSASTNSTVRELNVQNIYPIYGNFSIVMSQMRRNTLDLSVVSSKTVLDQPRSGFSLTVNPAKALVDGIEAPTFYATDVQSLSSLVTECKRLKETSEIDSQETIDISQSASHFNWLRPYIPRAAHPSILTSGPPDLRIVNKPLLQRLSPASAGLPGDDDADVQIIRDAWARDKARSLVRRGRRRISLRLGTFNVNGKMPSQDLSSWVQGTGTTATLPEDEALTAALPPTPPPKATPPRSPKNVTMPKNDDLGANASATPSLTPGSINEVHGPDILVLGFQELDLSAEALIYSTSTVREDAWCLAVFAALGEKAVHYEKLASKQLVGMLIVVLVKKTLKGCCGGVKVSSVGSGILGVMGNKGATAIRMTFTPPFQPDISTEDQYAAGALTLTFVNAHLAAFDEMVDKRNQEFHELSKRLEFGRDSEETETPNYDDDFGTQPGRPANISIYETDALFWMGDLNYRVDIPDSDFRTLLADEDWNDRLNTLVRYDQLKKSITSKMAFDGFFEDVITYLPTYRFSPNFGTDKLGYDRKRRPAWTDRILYVPGPDCNITQHSYTSYSQVTMSDHRPVAANFSVDFDLYEKSRYESAMQQLYREVQALDTTHERSIIKLDQSFLDFGEIRYCTHLTKKVVIENIGRIPCAWRFVPVQLDSPIYPEWLSIQPVTGMILSGEKIEIALTIQMDNRVAASLNLGPRDLSGTLILHTVLGKDHFIAISGEYLPSCFGNKLSTLIRLPGPIRSLASSKDLRPENHPLNAPREVMRLVNWLMGSDKPPKNLFLVSPDETTLDTIRECLDTGEEFPWSPGENAPAAEASHAFAYTLLRLLDSLIEPIIPALLHPRCVQMTSRDEAFELLDALQSAAVNVWVTVTAFLHFICQSSEDPQYASKIADIFTPVLMRDDLKESTAIPVSPVGKRRFFLYFIT</sequence>
<dbReference type="InterPro" id="IPR048869">
    <property type="entry name" value="OCRL-1_2_ASH"/>
</dbReference>
<dbReference type="Pfam" id="PF00620">
    <property type="entry name" value="RhoGAP"/>
    <property type="match status" value="1"/>
</dbReference>
<evidence type="ECO:0000259" key="7">
    <source>
        <dbReference type="SMART" id="SM00324"/>
    </source>
</evidence>
<gene>
    <name evidence="8" type="ORF">P691DRAFT_63777</name>
</gene>
<dbReference type="Gene3D" id="1.10.555.10">
    <property type="entry name" value="Rho GTPase activation protein"/>
    <property type="match status" value="1"/>
</dbReference>
<dbReference type="Pfam" id="PF21310">
    <property type="entry name" value="OCRL-like_ASH"/>
    <property type="match status" value="1"/>
</dbReference>
<dbReference type="GO" id="GO:0007165">
    <property type="term" value="P:signal transduction"/>
    <property type="evidence" value="ECO:0007669"/>
    <property type="project" value="InterPro"/>
</dbReference>
<evidence type="ECO:0000256" key="4">
    <source>
        <dbReference type="ARBA" id="ARBA00023329"/>
    </source>
</evidence>
<dbReference type="GO" id="GO:0004439">
    <property type="term" value="F:phosphatidylinositol-4,5-bisphosphate 5-phosphatase activity"/>
    <property type="evidence" value="ECO:0007669"/>
    <property type="project" value="TreeGrafter"/>
</dbReference>
<keyword evidence="4" id="KW-0968">Cytoplasmic vesicle</keyword>
<dbReference type="EMBL" id="MU151062">
    <property type="protein sequence ID" value="KAF9453377.1"/>
    <property type="molecule type" value="Genomic_DNA"/>
</dbReference>
<dbReference type="AlphaFoldDB" id="A0A9P5XKZ2"/>
<feature type="compositionally biased region" description="Pro residues" evidence="5">
    <location>
        <begin position="297"/>
        <end position="309"/>
    </location>
</feature>
<evidence type="ECO:0000256" key="2">
    <source>
        <dbReference type="ARBA" id="ARBA00004580"/>
    </source>
</evidence>
<dbReference type="Gene3D" id="2.60.40.10">
    <property type="entry name" value="Immunoglobulins"/>
    <property type="match status" value="1"/>
</dbReference>
<dbReference type="SMART" id="SM00128">
    <property type="entry name" value="IPPc"/>
    <property type="match status" value="1"/>
</dbReference>
<dbReference type="GO" id="GO:0031901">
    <property type="term" value="C:early endosome membrane"/>
    <property type="evidence" value="ECO:0007669"/>
    <property type="project" value="UniProtKB-SubCell"/>
</dbReference>